<evidence type="ECO:0000313" key="1">
    <source>
        <dbReference type="EMBL" id="RFT06131.1"/>
    </source>
</evidence>
<dbReference type="Proteomes" id="UP000260649">
    <property type="component" value="Unassembled WGS sequence"/>
</dbReference>
<keyword evidence="2" id="KW-1185">Reference proteome</keyword>
<evidence type="ECO:0000313" key="2">
    <source>
        <dbReference type="Proteomes" id="UP000260649"/>
    </source>
</evidence>
<dbReference type="InterPro" id="IPR053735">
    <property type="entry name" value="Type_III_TA_endoRNase"/>
</dbReference>
<proteinExistence type="predicted"/>
<sequence length="79" mass="9547">MHYIKMFPITREYQEKFWVGKDAAYILYQNIINKHEKEIVAECQKYLDAYANGLRLKYSVNIDQVFERLNANQQNTNRN</sequence>
<accession>A0A3E2B2C5</accession>
<organism evidence="1 2">
    <name type="scientific">Evtepia gabavorous</name>
    <dbReference type="NCBI Taxonomy" id="2211183"/>
    <lineage>
        <taxon>Bacteria</taxon>
        <taxon>Bacillati</taxon>
        <taxon>Bacillota</taxon>
        <taxon>Clostridia</taxon>
        <taxon>Eubacteriales</taxon>
        <taxon>Evtepia</taxon>
    </lineage>
</organism>
<reference evidence="1 2" key="1">
    <citation type="submission" date="2018-07" db="EMBL/GenBank/DDBJ databases">
        <title>GABA Modulating Bacteria of the Human Gut Microbiota.</title>
        <authorList>
            <person name="Strandwitz P."/>
            <person name="Kim K.H."/>
            <person name="Terekhova D."/>
            <person name="Liu J.K."/>
            <person name="Sharma A."/>
            <person name="Levering J."/>
            <person name="Mcdonald D."/>
            <person name="Dietrich D."/>
            <person name="Ramadhar T.R."/>
            <person name="Lekbua A."/>
            <person name="Mroue N."/>
            <person name="Liston C."/>
            <person name="Stewart E.J."/>
            <person name="Dubin M.J."/>
            <person name="Zengler K."/>
            <person name="Knight R."/>
            <person name="Gilbert J.A."/>
            <person name="Clardy J."/>
            <person name="Lewis K."/>
        </authorList>
    </citation>
    <scope>NUCLEOTIDE SEQUENCE [LARGE SCALE GENOMIC DNA]</scope>
    <source>
        <strain evidence="1 2">KLE1738</strain>
    </source>
</reference>
<name>A0A3E2B2C5_9FIRM</name>
<dbReference type="EMBL" id="QQRQ01000016">
    <property type="protein sequence ID" value="RFT06131.1"/>
    <property type="molecule type" value="Genomic_DNA"/>
</dbReference>
<dbReference type="AlphaFoldDB" id="A0A3E2B2C5"/>
<gene>
    <name evidence="1" type="ORF">DV520_08995</name>
</gene>
<dbReference type="Gene3D" id="3.10.129.130">
    <property type="match status" value="1"/>
</dbReference>
<comment type="caution">
    <text evidence="1">The sequence shown here is derived from an EMBL/GenBank/DDBJ whole genome shotgun (WGS) entry which is preliminary data.</text>
</comment>
<protein>
    <submittedName>
        <fullName evidence="1">Uncharacterized protein</fullName>
    </submittedName>
</protein>